<feature type="transmembrane region" description="Helical" evidence="7">
    <location>
        <begin position="20"/>
        <end position="38"/>
    </location>
</feature>
<sequence>MEQVGEVRGPPLPSRRTGTALAVLVAAVVAVLLRLAGVEFLSHSTGEGPIWWPLAGVGAVALLLCRRRLWGPIVAGLGIGLTVAAALTGFSLNAVACAVGSVCETGLTALLLRRFLPERLTAGLRGQMMLVLLCALAGTAVASVVFAGVIGLGGGEVDRLWWQFARSHLLGLCVMASALLAQQIRHPAQILTGLRDHRVNLEWALQLLVLGAVCGAVFLTHQRVITSSIIALPLIWSCLRLGPFRTAVGQALTAVIMTVGTLHGFGRVAALDRSGQIVIALQDAVLNLTLITLVVAVVAQARDRAFAVIHDRTRDLNSAERMARLGSTRWSPGGRDVVWSDGMFALFGTSRADITPGLPAMLATVHPHDRGRLQQEMVTISQDGQLRTTEYRIVRPDGDVRDVLSYAAAERGTDGKVRQVFATVQDVTEAKAAAAAVARAHDELAAVLDAVTGAAIIGADPATGVIQFFNRGAENLFGYGADEAVGRFRAVDLHDPDELADLVRSGISLDREISRSLASRGQHGQQWSYRRKNGTNFPGLLTISAQPGPDGQPSSLIRVVTDLSTVLQVQEQLNESQDRFRLAFDGAPVGMAMVALDRDDPGAIFHVNAAFCELTGRTEDELLALRIDALLVDDGEAEASRRNVAELLTGDIDTITTERRIVRPDGQEQWGRVSTSAVRPHGDGRGPYLICLVEDTTARKELTERLHHDATHDPLTGLPNRLHLNRQLEQTLADRRKGAIAVLYLDLDGFKAVNDTQGHGAGDDLLIQVADRIAASVRSTDVVARLGGDEFAVVCPGLGDEEIALQIGHAILAELMREFDLGSCTVRVGASIGVAMEGDGDTGPALLHAADVAMYEAKREGKGRVRRYTPDAGHAPSSAGTP</sequence>
<feature type="domain" description="PAS" evidence="8">
    <location>
        <begin position="576"/>
        <end position="651"/>
    </location>
</feature>
<dbReference type="InterPro" id="IPR007895">
    <property type="entry name" value="MASE1"/>
</dbReference>
<proteinExistence type="predicted"/>
<dbReference type="Gene3D" id="2.10.70.100">
    <property type="match status" value="1"/>
</dbReference>
<dbReference type="Pfam" id="PF00990">
    <property type="entry name" value="GGDEF"/>
    <property type="match status" value="1"/>
</dbReference>
<dbReference type="InterPro" id="IPR052155">
    <property type="entry name" value="Biofilm_reg_signaling"/>
</dbReference>
<evidence type="ECO:0000256" key="2">
    <source>
        <dbReference type="ARBA" id="ARBA00022475"/>
    </source>
</evidence>
<evidence type="ECO:0000256" key="3">
    <source>
        <dbReference type="ARBA" id="ARBA00022692"/>
    </source>
</evidence>
<evidence type="ECO:0000259" key="8">
    <source>
        <dbReference type="PROSITE" id="PS50112"/>
    </source>
</evidence>
<evidence type="ECO:0000256" key="1">
    <source>
        <dbReference type="ARBA" id="ARBA00004651"/>
    </source>
</evidence>
<dbReference type="Gene3D" id="3.30.70.270">
    <property type="match status" value="1"/>
</dbReference>
<dbReference type="NCBIfam" id="TIGR00229">
    <property type="entry name" value="sensory_box"/>
    <property type="match status" value="3"/>
</dbReference>
<dbReference type="PROSITE" id="PS50113">
    <property type="entry name" value="PAC"/>
    <property type="match status" value="2"/>
</dbReference>
<feature type="domain" description="PAS" evidence="8">
    <location>
        <begin position="440"/>
        <end position="516"/>
    </location>
</feature>
<keyword evidence="12" id="KW-1185">Reference proteome</keyword>
<dbReference type="InterPro" id="IPR035965">
    <property type="entry name" value="PAS-like_dom_sf"/>
</dbReference>
<dbReference type="EMBL" id="BAAAZO010000012">
    <property type="protein sequence ID" value="GAA3633599.1"/>
    <property type="molecule type" value="Genomic_DNA"/>
</dbReference>
<evidence type="ECO:0008006" key="13">
    <source>
        <dbReference type="Google" id="ProtNLM"/>
    </source>
</evidence>
<feature type="region of interest" description="Disordered" evidence="6">
    <location>
        <begin position="861"/>
        <end position="882"/>
    </location>
</feature>
<dbReference type="Proteomes" id="UP001501074">
    <property type="component" value="Unassembled WGS sequence"/>
</dbReference>
<evidence type="ECO:0000259" key="9">
    <source>
        <dbReference type="PROSITE" id="PS50113"/>
    </source>
</evidence>
<feature type="transmembrane region" description="Helical" evidence="7">
    <location>
        <begin position="203"/>
        <end position="224"/>
    </location>
</feature>
<feature type="transmembrane region" description="Helical" evidence="7">
    <location>
        <begin position="244"/>
        <end position="265"/>
    </location>
</feature>
<keyword evidence="3 7" id="KW-0812">Transmembrane</keyword>
<feature type="domain" description="PAC" evidence="9">
    <location>
        <begin position="387"/>
        <end position="439"/>
    </location>
</feature>
<dbReference type="InterPro" id="IPR029787">
    <property type="entry name" value="Nucleotide_cyclase"/>
</dbReference>
<dbReference type="PANTHER" id="PTHR44757">
    <property type="entry name" value="DIGUANYLATE CYCLASE DGCP"/>
    <property type="match status" value="1"/>
</dbReference>
<dbReference type="NCBIfam" id="TIGR00254">
    <property type="entry name" value="GGDEF"/>
    <property type="match status" value="1"/>
</dbReference>
<name>A0ABP7AJB6_9ACTN</name>
<dbReference type="PROSITE" id="PS50112">
    <property type="entry name" value="PAS"/>
    <property type="match status" value="2"/>
</dbReference>
<dbReference type="SMART" id="SM00086">
    <property type="entry name" value="PAC"/>
    <property type="match status" value="3"/>
</dbReference>
<dbReference type="SUPFAM" id="SSF55785">
    <property type="entry name" value="PYP-like sensor domain (PAS domain)"/>
    <property type="match status" value="3"/>
</dbReference>
<evidence type="ECO:0000256" key="7">
    <source>
        <dbReference type="SAM" id="Phobius"/>
    </source>
</evidence>
<feature type="transmembrane region" description="Helical" evidence="7">
    <location>
        <begin position="160"/>
        <end position="182"/>
    </location>
</feature>
<gene>
    <name evidence="11" type="ORF">GCM10022223_59920</name>
</gene>
<dbReference type="CDD" id="cd01949">
    <property type="entry name" value="GGDEF"/>
    <property type="match status" value="1"/>
</dbReference>
<dbReference type="InterPro" id="IPR043128">
    <property type="entry name" value="Rev_trsase/Diguanyl_cyclase"/>
</dbReference>
<keyword evidence="2" id="KW-1003">Cell membrane</keyword>
<dbReference type="Gene3D" id="3.30.450.20">
    <property type="entry name" value="PAS domain"/>
    <property type="match status" value="3"/>
</dbReference>
<dbReference type="InterPro" id="IPR000160">
    <property type="entry name" value="GGDEF_dom"/>
</dbReference>
<dbReference type="PANTHER" id="PTHR44757:SF2">
    <property type="entry name" value="BIOFILM ARCHITECTURE MAINTENANCE PROTEIN MBAA"/>
    <property type="match status" value="1"/>
</dbReference>
<feature type="transmembrane region" description="Helical" evidence="7">
    <location>
        <begin position="128"/>
        <end position="154"/>
    </location>
</feature>
<dbReference type="SMART" id="SM00091">
    <property type="entry name" value="PAS"/>
    <property type="match status" value="3"/>
</dbReference>
<accession>A0ABP7AJB6</accession>
<comment type="caution">
    <text evidence="11">The sequence shown here is derived from an EMBL/GenBank/DDBJ whole genome shotgun (WGS) entry which is preliminary data.</text>
</comment>
<dbReference type="SMART" id="SM00267">
    <property type="entry name" value="GGDEF"/>
    <property type="match status" value="1"/>
</dbReference>
<dbReference type="CDD" id="cd00130">
    <property type="entry name" value="PAS"/>
    <property type="match status" value="3"/>
</dbReference>
<evidence type="ECO:0000256" key="6">
    <source>
        <dbReference type="SAM" id="MobiDB-lite"/>
    </source>
</evidence>
<feature type="domain" description="GGDEF" evidence="10">
    <location>
        <begin position="738"/>
        <end position="870"/>
    </location>
</feature>
<dbReference type="InterPro" id="IPR000700">
    <property type="entry name" value="PAS-assoc_C"/>
</dbReference>
<dbReference type="Pfam" id="PF05231">
    <property type="entry name" value="MASE1"/>
    <property type="match status" value="1"/>
</dbReference>
<evidence type="ECO:0000259" key="10">
    <source>
        <dbReference type="PROSITE" id="PS50887"/>
    </source>
</evidence>
<feature type="domain" description="PAC" evidence="9">
    <location>
        <begin position="655"/>
        <end position="708"/>
    </location>
</feature>
<feature type="transmembrane region" description="Helical" evidence="7">
    <location>
        <begin position="98"/>
        <end position="116"/>
    </location>
</feature>
<dbReference type="Pfam" id="PF08447">
    <property type="entry name" value="PAS_3"/>
    <property type="match status" value="1"/>
</dbReference>
<dbReference type="SUPFAM" id="SSF55073">
    <property type="entry name" value="Nucleotide cyclase"/>
    <property type="match status" value="1"/>
</dbReference>
<comment type="subcellular location">
    <subcellularLocation>
        <location evidence="1">Cell membrane</location>
        <topology evidence="1">Multi-pass membrane protein</topology>
    </subcellularLocation>
</comment>
<dbReference type="InterPro" id="IPR001610">
    <property type="entry name" value="PAC"/>
</dbReference>
<feature type="transmembrane region" description="Helical" evidence="7">
    <location>
        <begin position="50"/>
        <end position="66"/>
    </location>
</feature>
<reference evidence="12" key="1">
    <citation type="journal article" date="2019" name="Int. J. Syst. Evol. Microbiol.">
        <title>The Global Catalogue of Microorganisms (GCM) 10K type strain sequencing project: providing services to taxonomists for standard genome sequencing and annotation.</title>
        <authorList>
            <consortium name="The Broad Institute Genomics Platform"/>
            <consortium name="The Broad Institute Genome Sequencing Center for Infectious Disease"/>
            <person name="Wu L."/>
            <person name="Ma J."/>
        </authorList>
    </citation>
    <scope>NUCLEOTIDE SEQUENCE [LARGE SCALE GENOMIC DNA]</scope>
    <source>
        <strain evidence="12">JCM 16902</strain>
    </source>
</reference>
<keyword evidence="4 7" id="KW-1133">Transmembrane helix</keyword>
<feature type="transmembrane region" description="Helical" evidence="7">
    <location>
        <begin position="277"/>
        <end position="299"/>
    </location>
</feature>
<keyword evidence="5 7" id="KW-0472">Membrane</keyword>
<feature type="transmembrane region" description="Helical" evidence="7">
    <location>
        <begin position="73"/>
        <end position="92"/>
    </location>
</feature>
<evidence type="ECO:0000256" key="5">
    <source>
        <dbReference type="ARBA" id="ARBA00023136"/>
    </source>
</evidence>
<evidence type="ECO:0000313" key="11">
    <source>
        <dbReference type="EMBL" id="GAA3633599.1"/>
    </source>
</evidence>
<dbReference type="Pfam" id="PF13426">
    <property type="entry name" value="PAS_9"/>
    <property type="match status" value="2"/>
</dbReference>
<evidence type="ECO:0000256" key="4">
    <source>
        <dbReference type="ARBA" id="ARBA00022989"/>
    </source>
</evidence>
<dbReference type="InterPro" id="IPR013655">
    <property type="entry name" value="PAS_fold_3"/>
</dbReference>
<evidence type="ECO:0000313" key="12">
    <source>
        <dbReference type="Proteomes" id="UP001501074"/>
    </source>
</evidence>
<organism evidence="11 12">
    <name type="scientific">Kineosporia mesophila</name>
    <dbReference type="NCBI Taxonomy" id="566012"/>
    <lineage>
        <taxon>Bacteria</taxon>
        <taxon>Bacillati</taxon>
        <taxon>Actinomycetota</taxon>
        <taxon>Actinomycetes</taxon>
        <taxon>Kineosporiales</taxon>
        <taxon>Kineosporiaceae</taxon>
        <taxon>Kineosporia</taxon>
    </lineage>
</organism>
<dbReference type="InterPro" id="IPR000014">
    <property type="entry name" value="PAS"/>
</dbReference>
<dbReference type="PROSITE" id="PS50887">
    <property type="entry name" value="GGDEF"/>
    <property type="match status" value="1"/>
</dbReference>
<protein>
    <recommendedName>
        <fullName evidence="13">PAS domain S-box-containing protein/diguanylate cyclase (GGDEF)-like protein</fullName>
    </recommendedName>
</protein>